<dbReference type="Proteomes" id="UP000515151">
    <property type="component" value="Chromosome 2"/>
</dbReference>
<evidence type="ECO:0000313" key="3">
    <source>
        <dbReference type="Proteomes" id="UP000515151"/>
    </source>
</evidence>
<dbReference type="AlphaFoldDB" id="A0A6P8CIF6"/>
<reference evidence="3" key="1">
    <citation type="journal article" date="2020" name="Plant Biotechnol. J.">
        <title>The pomegranate (Punica granatum L.) draft genome dissects genetic divergence between soft- and hard-seeded cultivars.</title>
        <authorList>
            <person name="Luo X."/>
            <person name="Li H."/>
            <person name="Wu Z."/>
            <person name="Yao W."/>
            <person name="Zhao P."/>
            <person name="Cao D."/>
            <person name="Yu H."/>
            <person name="Li K."/>
            <person name="Poudel K."/>
            <person name="Zhao D."/>
            <person name="Zhang F."/>
            <person name="Xia X."/>
            <person name="Chen L."/>
            <person name="Wang Q."/>
            <person name="Jing D."/>
            <person name="Cao S."/>
        </authorList>
    </citation>
    <scope>NUCLEOTIDE SEQUENCE [LARGE SCALE GENOMIC DNA]</scope>
    <source>
        <strain evidence="3">cv. Tunisia</strain>
    </source>
</reference>
<dbReference type="Pfam" id="PF16884">
    <property type="entry name" value="ADH_N_2"/>
    <property type="match status" value="1"/>
</dbReference>
<dbReference type="PANTHER" id="PTHR43205">
    <property type="entry name" value="PROSTAGLANDIN REDUCTASE"/>
    <property type="match status" value="1"/>
</dbReference>
<accession>A0A6P8CIF6</accession>
<dbReference type="RefSeq" id="XP_031383882.1">
    <property type="nucleotide sequence ID" value="XM_031528022.1"/>
</dbReference>
<feature type="domain" description="Oxidoreductase N-terminal" evidence="2">
    <location>
        <begin position="13"/>
        <end position="65"/>
    </location>
</feature>
<evidence type="ECO:0000256" key="1">
    <source>
        <dbReference type="ARBA" id="ARBA00023002"/>
    </source>
</evidence>
<dbReference type="SUPFAM" id="SSF50129">
    <property type="entry name" value="GroES-like"/>
    <property type="match status" value="1"/>
</dbReference>
<evidence type="ECO:0000259" key="2">
    <source>
        <dbReference type="Pfam" id="PF16884"/>
    </source>
</evidence>
<protein>
    <submittedName>
        <fullName evidence="4">2-alkenal reductase (NADP(+)-dependent)-like</fullName>
    </submittedName>
</protein>
<proteinExistence type="predicted"/>
<evidence type="ECO:0000313" key="4">
    <source>
        <dbReference type="RefSeq" id="XP_031383882.1"/>
    </source>
</evidence>
<dbReference type="Gene3D" id="3.90.180.10">
    <property type="entry name" value="Medium-chain alcohol dehydrogenases, catalytic domain"/>
    <property type="match status" value="1"/>
</dbReference>
<dbReference type="GO" id="GO:0032440">
    <property type="term" value="F:2-alkenal reductase [NAD(P)H] activity"/>
    <property type="evidence" value="ECO:0007669"/>
    <property type="project" value="TreeGrafter"/>
</dbReference>
<keyword evidence="1" id="KW-0560">Oxidoreductase</keyword>
<reference evidence="4" key="2">
    <citation type="submission" date="2025-08" db="UniProtKB">
        <authorList>
            <consortium name="RefSeq"/>
        </authorList>
    </citation>
    <scope>IDENTIFICATION</scope>
    <source>
        <tissue evidence="4">Leaf</tissue>
    </source>
</reference>
<dbReference type="GeneID" id="116197778"/>
<name>A0A6P8CIF6_PUNGR</name>
<dbReference type="PANTHER" id="PTHR43205:SF79">
    <property type="entry name" value="ENOYL REDUCTASE (ER) DOMAIN-CONTAINING PROTEIN"/>
    <property type="match status" value="1"/>
</dbReference>
<sequence>MCILMRKLHNIEVFTSFTPGSPMTGFGVGKVVESEHPEFKQGDLVWGTTSWEEHSIITDFHGLFKIHHTDVPIS</sequence>
<gene>
    <name evidence="4" type="primary">LOC116197778</name>
</gene>
<dbReference type="OrthoDB" id="809632at2759"/>
<organism evidence="3 4">
    <name type="scientific">Punica granatum</name>
    <name type="common">Pomegranate</name>
    <dbReference type="NCBI Taxonomy" id="22663"/>
    <lineage>
        <taxon>Eukaryota</taxon>
        <taxon>Viridiplantae</taxon>
        <taxon>Streptophyta</taxon>
        <taxon>Embryophyta</taxon>
        <taxon>Tracheophyta</taxon>
        <taxon>Spermatophyta</taxon>
        <taxon>Magnoliopsida</taxon>
        <taxon>eudicotyledons</taxon>
        <taxon>Gunneridae</taxon>
        <taxon>Pentapetalae</taxon>
        <taxon>rosids</taxon>
        <taxon>malvids</taxon>
        <taxon>Myrtales</taxon>
        <taxon>Lythraceae</taxon>
        <taxon>Punica</taxon>
    </lineage>
</organism>
<keyword evidence="3" id="KW-1185">Reference proteome</keyword>
<dbReference type="InterPro" id="IPR011032">
    <property type="entry name" value="GroES-like_sf"/>
</dbReference>
<dbReference type="InterPro" id="IPR045010">
    <property type="entry name" value="MDR_fam"/>
</dbReference>
<dbReference type="InterPro" id="IPR041694">
    <property type="entry name" value="ADH_N_2"/>
</dbReference>